<gene>
    <name evidence="20" type="ORF">RHGRI_016305</name>
</gene>
<evidence type="ECO:0000256" key="9">
    <source>
        <dbReference type="ARBA" id="ARBA00022777"/>
    </source>
</evidence>
<evidence type="ECO:0000256" key="2">
    <source>
        <dbReference type="ARBA" id="ARBA00012513"/>
    </source>
</evidence>
<evidence type="ECO:0000259" key="19">
    <source>
        <dbReference type="PROSITE" id="PS50011"/>
    </source>
</evidence>
<sequence>MQSLSEMEWIFRDESMKLLHLWEGFVREVSSFRKFTYDELKKATGKFREEIGRGGGGVVYKGILSDRRVAAVKRLNEANQGAELLAELSTIGRVNHMNLIEIWGYCIQGNHRLLVYEYMERGSLAENLISSNLDWEKRFDITVGSAKGLAYLHEECLGWWKEFELFQSEGDERLHGARVDFQSPDHIQSRCLRSGGAGGHGKKPNDSGWLGVWKYRQLQEISLFPALNSQHLQKTLGMIKKYSLLAGESNSEVGDCQRFRVGSEKLADKAEETEPEGLIALWILLDSIPCLGQFVPPASESANDFSCLSRCSIPYPLVVAVVVPFGSCYSSARPTMAITDLLSFGREITVTAQAGAF</sequence>
<evidence type="ECO:0000256" key="13">
    <source>
        <dbReference type="ARBA" id="ARBA00023157"/>
    </source>
</evidence>
<name>A0AAV6JTP0_9ERIC</name>
<accession>A0AAV6JTP0</accession>
<evidence type="ECO:0000256" key="14">
    <source>
        <dbReference type="ARBA" id="ARBA00023170"/>
    </source>
</evidence>
<evidence type="ECO:0000256" key="16">
    <source>
        <dbReference type="ARBA" id="ARBA00047899"/>
    </source>
</evidence>
<feature type="domain" description="Protein kinase" evidence="19">
    <location>
        <begin position="45"/>
        <end position="357"/>
    </location>
</feature>
<dbReference type="PROSITE" id="PS50011">
    <property type="entry name" value="PROTEIN_KINASE_DOM"/>
    <property type="match status" value="1"/>
</dbReference>
<dbReference type="GO" id="GO:0004674">
    <property type="term" value="F:protein serine/threonine kinase activity"/>
    <property type="evidence" value="ECO:0007669"/>
    <property type="project" value="UniProtKB-KW"/>
</dbReference>
<comment type="caution">
    <text evidence="20">The sequence shown here is derived from an EMBL/GenBank/DDBJ whole genome shotgun (WGS) entry which is preliminary data.</text>
</comment>
<evidence type="ECO:0000256" key="12">
    <source>
        <dbReference type="ARBA" id="ARBA00023136"/>
    </source>
</evidence>
<organism evidence="20 21">
    <name type="scientific">Rhododendron griersonianum</name>
    <dbReference type="NCBI Taxonomy" id="479676"/>
    <lineage>
        <taxon>Eukaryota</taxon>
        <taxon>Viridiplantae</taxon>
        <taxon>Streptophyta</taxon>
        <taxon>Embryophyta</taxon>
        <taxon>Tracheophyta</taxon>
        <taxon>Spermatophyta</taxon>
        <taxon>Magnoliopsida</taxon>
        <taxon>eudicotyledons</taxon>
        <taxon>Gunneridae</taxon>
        <taxon>Pentapetalae</taxon>
        <taxon>asterids</taxon>
        <taxon>Ericales</taxon>
        <taxon>Ericaceae</taxon>
        <taxon>Ericoideae</taxon>
        <taxon>Rhodoreae</taxon>
        <taxon>Rhododendron</taxon>
    </lineage>
</organism>
<keyword evidence="5" id="KW-0808">Transferase</keyword>
<dbReference type="GO" id="GO:0005524">
    <property type="term" value="F:ATP binding"/>
    <property type="evidence" value="ECO:0007669"/>
    <property type="project" value="UniProtKB-UniRule"/>
</dbReference>
<evidence type="ECO:0000256" key="5">
    <source>
        <dbReference type="ARBA" id="ARBA00022679"/>
    </source>
</evidence>
<dbReference type="Pfam" id="PF07714">
    <property type="entry name" value="PK_Tyr_Ser-Thr"/>
    <property type="match status" value="1"/>
</dbReference>
<comment type="subcellular location">
    <subcellularLocation>
        <location evidence="1">Membrane</location>
        <topology evidence="1">Single-pass type I membrane protein</topology>
    </subcellularLocation>
</comment>
<evidence type="ECO:0000256" key="6">
    <source>
        <dbReference type="ARBA" id="ARBA00022692"/>
    </source>
</evidence>
<keyword evidence="6" id="KW-0812">Transmembrane</keyword>
<evidence type="ECO:0000256" key="1">
    <source>
        <dbReference type="ARBA" id="ARBA00004479"/>
    </source>
</evidence>
<evidence type="ECO:0000256" key="17">
    <source>
        <dbReference type="ARBA" id="ARBA00048679"/>
    </source>
</evidence>
<keyword evidence="4" id="KW-0245">EGF-like domain</keyword>
<dbReference type="FunFam" id="3.30.200.20:FF:000059">
    <property type="entry name" value="S-receptor-like serine/threonine-protein kinase"/>
    <property type="match status" value="1"/>
</dbReference>
<comment type="catalytic activity">
    <reaction evidence="16">
        <text>L-threonyl-[protein] + ATP = O-phospho-L-threonyl-[protein] + ADP + H(+)</text>
        <dbReference type="Rhea" id="RHEA:46608"/>
        <dbReference type="Rhea" id="RHEA-COMP:11060"/>
        <dbReference type="Rhea" id="RHEA-COMP:11605"/>
        <dbReference type="ChEBI" id="CHEBI:15378"/>
        <dbReference type="ChEBI" id="CHEBI:30013"/>
        <dbReference type="ChEBI" id="CHEBI:30616"/>
        <dbReference type="ChEBI" id="CHEBI:61977"/>
        <dbReference type="ChEBI" id="CHEBI:456216"/>
        <dbReference type="EC" id="2.7.11.1"/>
    </reaction>
</comment>
<dbReference type="InterPro" id="IPR001245">
    <property type="entry name" value="Ser-Thr/Tyr_kinase_cat_dom"/>
</dbReference>
<comment type="catalytic activity">
    <reaction evidence="17">
        <text>L-seryl-[protein] + ATP = O-phospho-L-seryl-[protein] + ADP + H(+)</text>
        <dbReference type="Rhea" id="RHEA:17989"/>
        <dbReference type="Rhea" id="RHEA-COMP:9863"/>
        <dbReference type="Rhea" id="RHEA-COMP:11604"/>
        <dbReference type="ChEBI" id="CHEBI:15378"/>
        <dbReference type="ChEBI" id="CHEBI:29999"/>
        <dbReference type="ChEBI" id="CHEBI:30616"/>
        <dbReference type="ChEBI" id="CHEBI:83421"/>
        <dbReference type="ChEBI" id="CHEBI:456216"/>
        <dbReference type="EC" id="2.7.11.1"/>
    </reaction>
</comment>
<evidence type="ECO:0000256" key="18">
    <source>
        <dbReference type="PROSITE-ProRule" id="PRU10141"/>
    </source>
</evidence>
<evidence type="ECO:0000256" key="10">
    <source>
        <dbReference type="ARBA" id="ARBA00022840"/>
    </source>
</evidence>
<evidence type="ECO:0000256" key="15">
    <source>
        <dbReference type="ARBA" id="ARBA00023180"/>
    </source>
</evidence>
<feature type="binding site" evidence="18">
    <location>
        <position position="73"/>
    </location>
    <ligand>
        <name>ATP</name>
        <dbReference type="ChEBI" id="CHEBI:30616"/>
    </ligand>
</feature>
<proteinExistence type="predicted"/>
<dbReference type="InterPro" id="IPR000719">
    <property type="entry name" value="Prot_kinase_dom"/>
</dbReference>
<keyword evidence="21" id="KW-1185">Reference proteome</keyword>
<evidence type="ECO:0000256" key="11">
    <source>
        <dbReference type="ARBA" id="ARBA00022989"/>
    </source>
</evidence>
<dbReference type="EMBL" id="JACTNZ010000006">
    <property type="protein sequence ID" value="KAG5543524.1"/>
    <property type="molecule type" value="Genomic_DNA"/>
</dbReference>
<dbReference type="EC" id="2.7.11.1" evidence="2"/>
<dbReference type="GO" id="GO:0016020">
    <property type="term" value="C:membrane"/>
    <property type="evidence" value="ECO:0007669"/>
    <property type="project" value="UniProtKB-SubCell"/>
</dbReference>
<keyword evidence="10 18" id="KW-0067">ATP-binding</keyword>
<protein>
    <recommendedName>
        <fullName evidence="2">non-specific serine/threonine protein kinase</fullName>
        <ecNumber evidence="2">2.7.11.1</ecNumber>
    </recommendedName>
</protein>
<dbReference type="AlphaFoldDB" id="A0AAV6JTP0"/>
<keyword evidence="11" id="KW-1133">Transmembrane helix</keyword>
<evidence type="ECO:0000256" key="3">
    <source>
        <dbReference type="ARBA" id="ARBA00022527"/>
    </source>
</evidence>
<evidence type="ECO:0000313" key="20">
    <source>
        <dbReference type="EMBL" id="KAG5543524.1"/>
    </source>
</evidence>
<evidence type="ECO:0000313" key="21">
    <source>
        <dbReference type="Proteomes" id="UP000823749"/>
    </source>
</evidence>
<keyword evidence="3" id="KW-0723">Serine/threonine-protein kinase</keyword>
<keyword evidence="7" id="KW-0732">Signal</keyword>
<dbReference type="PROSITE" id="PS00107">
    <property type="entry name" value="PROTEIN_KINASE_ATP"/>
    <property type="match status" value="1"/>
</dbReference>
<keyword evidence="13" id="KW-1015">Disulfide bond</keyword>
<evidence type="ECO:0000256" key="4">
    <source>
        <dbReference type="ARBA" id="ARBA00022536"/>
    </source>
</evidence>
<evidence type="ECO:0000256" key="7">
    <source>
        <dbReference type="ARBA" id="ARBA00022729"/>
    </source>
</evidence>
<keyword evidence="12" id="KW-0472">Membrane</keyword>
<dbReference type="PANTHER" id="PTHR47974:SF3">
    <property type="entry name" value="RECEPTOR-LIKE SERINE_THREONINE-PROTEIN KINASE"/>
    <property type="match status" value="1"/>
</dbReference>
<keyword evidence="9" id="KW-0418">Kinase</keyword>
<keyword evidence="14" id="KW-0675">Receptor</keyword>
<keyword evidence="15" id="KW-0325">Glycoprotein</keyword>
<evidence type="ECO:0000256" key="8">
    <source>
        <dbReference type="ARBA" id="ARBA00022741"/>
    </source>
</evidence>
<keyword evidence="8 18" id="KW-0547">Nucleotide-binding</keyword>
<dbReference type="Gene3D" id="1.10.510.10">
    <property type="entry name" value="Transferase(Phosphotransferase) domain 1"/>
    <property type="match status" value="1"/>
</dbReference>
<dbReference type="SUPFAM" id="SSF56112">
    <property type="entry name" value="Protein kinase-like (PK-like)"/>
    <property type="match status" value="1"/>
</dbReference>
<dbReference type="Proteomes" id="UP000823749">
    <property type="component" value="Chromosome 6"/>
</dbReference>
<reference evidence="20 21" key="1">
    <citation type="submission" date="2020-08" db="EMBL/GenBank/DDBJ databases">
        <title>Plant Genome Project.</title>
        <authorList>
            <person name="Zhang R.-G."/>
        </authorList>
    </citation>
    <scope>NUCLEOTIDE SEQUENCE [LARGE SCALE GENOMIC DNA]</scope>
    <source>
        <strain evidence="20">WSP0</strain>
        <tissue evidence="20">Leaf</tissue>
    </source>
</reference>
<dbReference type="PANTHER" id="PTHR47974">
    <property type="entry name" value="OS07G0415500 PROTEIN"/>
    <property type="match status" value="1"/>
</dbReference>
<dbReference type="InterPro" id="IPR017441">
    <property type="entry name" value="Protein_kinase_ATP_BS"/>
</dbReference>
<dbReference type="InterPro" id="IPR011009">
    <property type="entry name" value="Kinase-like_dom_sf"/>
</dbReference>